<dbReference type="SMART" id="SM01260">
    <property type="entry name" value="LANC_like"/>
    <property type="match status" value="1"/>
</dbReference>
<evidence type="ECO:0000256" key="1">
    <source>
        <dbReference type="PIRSR" id="PIRSR607822-1"/>
    </source>
</evidence>
<keyword evidence="1" id="KW-0862">Zinc</keyword>
<comment type="caution">
    <text evidence="2">The sequence shown here is derived from an EMBL/GenBank/DDBJ whole genome shotgun (WGS) entry which is preliminary data.</text>
</comment>
<dbReference type="GO" id="GO:0046872">
    <property type="term" value="F:metal ion binding"/>
    <property type="evidence" value="ECO:0007669"/>
    <property type="project" value="UniProtKB-KW"/>
</dbReference>
<feature type="binding site" evidence="1">
    <location>
        <position position="336"/>
    </location>
    <ligand>
        <name>Zn(2+)</name>
        <dbReference type="ChEBI" id="CHEBI:29105"/>
    </ligand>
</feature>
<feature type="binding site" evidence="1">
    <location>
        <position position="337"/>
    </location>
    <ligand>
        <name>Zn(2+)</name>
        <dbReference type="ChEBI" id="CHEBI:29105"/>
    </ligand>
</feature>
<dbReference type="PRINTS" id="PR01950">
    <property type="entry name" value="LANCSUPER"/>
</dbReference>
<dbReference type="SUPFAM" id="SSF158745">
    <property type="entry name" value="LanC-like"/>
    <property type="match status" value="1"/>
</dbReference>
<reference evidence="2 3" key="1">
    <citation type="submission" date="2019-07" db="EMBL/GenBank/DDBJ databases">
        <title>Whole genome shotgun sequence of Adhaeribacter aerolatus NBRC 106133.</title>
        <authorList>
            <person name="Hosoyama A."/>
            <person name="Uohara A."/>
            <person name="Ohji S."/>
            <person name="Ichikawa N."/>
        </authorList>
    </citation>
    <scope>NUCLEOTIDE SEQUENCE [LARGE SCALE GENOMIC DNA]</scope>
    <source>
        <strain evidence="2 3">NBRC 106133</strain>
    </source>
</reference>
<dbReference type="OrthoDB" id="9148343at2"/>
<evidence type="ECO:0000313" key="3">
    <source>
        <dbReference type="Proteomes" id="UP000321532"/>
    </source>
</evidence>
<dbReference type="GO" id="GO:0005886">
    <property type="term" value="C:plasma membrane"/>
    <property type="evidence" value="ECO:0007669"/>
    <property type="project" value="TreeGrafter"/>
</dbReference>
<dbReference type="Proteomes" id="UP000321532">
    <property type="component" value="Unassembled WGS sequence"/>
</dbReference>
<gene>
    <name evidence="2" type="ORF">AAE02nite_05700</name>
</gene>
<accession>A0A512AT78</accession>
<evidence type="ECO:0000313" key="2">
    <source>
        <dbReference type="EMBL" id="GEO02906.1"/>
    </source>
</evidence>
<dbReference type="PANTHER" id="PTHR12736">
    <property type="entry name" value="LANC-LIKE PROTEIN"/>
    <property type="match status" value="1"/>
</dbReference>
<keyword evidence="3" id="KW-1185">Reference proteome</keyword>
<dbReference type="GO" id="GO:0005975">
    <property type="term" value="P:carbohydrate metabolic process"/>
    <property type="evidence" value="ECO:0007669"/>
    <property type="project" value="InterPro"/>
</dbReference>
<evidence type="ECO:0008006" key="4">
    <source>
        <dbReference type="Google" id="ProtNLM"/>
    </source>
</evidence>
<dbReference type="AlphaFoldDB" id="A0A512AT78"/>
<dbReference type="PANTHER" id="PTHR12736:SF7">
    <property type="entry name" value="LANC-LIKE PROTEIN 3"/>
    <property type="match status" value="1"/>
</dbReference>
<dbReference type="Pfam" id="PF05147">
    <property type="entry name" value="LANC_like"/>
    <property type="match status" value="1"/>
</dbReference>
<dbReference type="InterPro" id="IPR007822">
    <property type="entry name" value="LANC-like"/>
</dbReference>
<protein>
    <recommendedName>
        <fullName evidence="4">Lanthionine synthetase</fullName>
    </recommendedName>
</protein>
<dbReference type="InterPro" id="IPR012341">
    <property type="entry name" value="6hp_glycosidase-like_sf"/>
</dbReference>
<dbReference type="RefSeq" id="WP_146894937.1">
    <property type="nucleotide sequence ID" value="NZ_BJYS01000002.1"/>
</dbReference>
<proteinExistence type="predicted"/>
<keyword evidence="1" id="KW-0479">Metal-binding</keyword>
<sequence length="673" mass="75124">METKLKDLIRNEAIRIGDELLAKAEVAPQGMSWKTIDQQGEIIQWRTSESIYNGVCGIILFLAELYKQTRQNKYLHGALEGGRWLEWYCREHPATNYTFLTGRMSVPYTYLQLHNLTQNPEYLDKALAITKTGLKDWEPGIMEYINGLAGTLLCLVHLHAATQEAWLLEYIDKYAGQLLSQTHMGKKGIYWDRVPVNVHGLCGFSHGASGVGYVLLELGNYLKNPTFYWLAEQAFTYESQYYDPEINNWYDFRKMVLTPADEQAQQGAYAAADYGFFTKGTSMNAWCHGAAGIGLARLRAFKLLQKPAYAMQALQAIAHTWEDSQEIGRTTSFTLCHGGAGNAEIFLKAYELYNRPDYLEMAESVAIAAIQSRALNGGYRSGTKYAGEDTSLFMGNAGIGYFYLRLLQPRQVPSVLMPIIKNIAPPKVGTYANLCLSPGAVQRKLISKIFPCTLQLLQNLLPEEVDNYFRQRAGETSQTGSFPDDFVAWAKDQTTLLPLSESHLLYEGLLVEWLKLQMNQDISSDALLSYKSKKKAERIAVLAALPEVALAKTVLMVDPDMQLLSTQYKASPPTGECNLLLMPSLHYTQELLLTEFTATVLKAFAEAKTVATGVQHILHCFEELAVAQQATVETLVVGQIRQAIRAGILLEPDQHPLPVMVQTVIAAPEILAS</sequence>
<dbReference type="Gene3D" id="1.50.10.10">
    <property type="match status" value="1"/>
</dbReference>
<dbReference type="GO" id="GO:0031179">
    <property type="term" value="P:peptide modification"/>
    <property type="evidence" value="ECO:0007669"/>
    <property type="project" value="InterPro"/>
</dbReference>
<name>A0A512AT78_9BACT</name>
<feature type="binding site" evidence="1">
    <location>
        <position position="287"/>
    </location>
    <ligand>
        <name>Zn(2+)</name>
        <dbReference type="ChEBI" id="CHEBI:29105"/>
    </ligand>
</feature>
<dbReference type="EMBL" id="BJYS01000002">
    <property type="protein sequence ID" value="GEO02906.1"/>
    <property type="molecule type" value="Genomic_DNA"/>
</dbReference>
<organism evidence="2 3">
    <name type="scientific">Adhaeribacter aerolatus</name>
    <dbReference type="NCBI Taxonomy" id="670289"/>
    <lineage>
        <taxon>Bacteria</taxon>
        <taxon>Pseudomonadati</taxon>
        <taxon>Bacteroidota</taxon>
        <taxon>Cytophagia</taxon>
        <taxon>Cytophagales</taxon>
        <taxon>Hymenobacteraceae</taxon>
        <taxon>Adhaeribacter</taxon>
    </lineage>
</organism>